<sequence length="228" mass="23519">MPSAQTSIEAATDGRLTGPAALRAHLREGTRAAHEALDARFSGMTEEAGPESYRRFVAMNAAAFADLVPRLLASALAARPEAVAPLVASLAALEADRAAMDLDALGAPEASAPASAAPGLDEAVGIAYVLEGSKLGARYMHRRLLQRRAAELWPEASFRYLADADASAGFSAYLSVLAGADPDDLAAPARQDARLAGAEAAFRHFGAVLDRIDAGPAPAKGHCHGIAP</sequence>
<dbReference type="EMBL" id="CP113520">
    <property type="protein sequence ID" value="WAJ28837.1"/>
    <property type="molecule type" value="Genomic_DNA"/>
</dbReference>
<accession>A0ACD4NPT7</accession>
<gene>
    <name evidence="1" type="ORF">OXU80_00870</name>
</gene>
<protein>
    <submittedName>
        <fullName evidence="1">Biliverdin-producing heme oxygenase</fullName>
    </submittedName>
</protein>
<reference evidence="1" key="1">
    <citation type="submission" date="2022-11" db="EMBL/GenBank/DDBJ databases">
        <title>beta-Carotene-producing bacterium, Jeongeuplla avenae sp. nov., alleviates the salt stress of Arabidopsis seedlings.</title>
        <authorList>
            <person name="Jiang L."/>
            <person name="Lee J."/>
        </authorList>
    </citation>
    <scope>NUCLEOTIDE SEQUENCE</scope>
    <source>
        <strain evidence="1">DY_R2A_6</strain>
    </source>
</reference>
<proteinExistence type="predicted"/>
<evidence type="ECO:0000313" key="1">
    <source>
        <dbReference type="EMBL" id="WAJ28837.1"/>
    </source>
</evidence>
<name>A0ACD4NPT7_9HYPH</name>
<dbReference type="Proteomes" id="UP001163223">
    <property type="component" value="Chromosome"/>
</dbReference>
<organism evidence="1 2">
    <name type="scientific">Antarcticirhabdus aurantiaca</name>
    <dbReference type="NCBI Taxonomy" id="2606717"/>
    <lineage>
        <taxon>Bacteria</taxon>
        <taxon>Pseudomonadati</taxon>
        <taxon>Pseudomonadota</taxon>
        <taxon>Alphaproteobacteria</taxon>
        <taxon>Hyphomicrobiales</taxon>
        <taxon>Aurantimonadaceae</taxon>
        <taxon>Antarcticirhabdus</taxon>
    </lineage>
</organism>
<evidence type="ECO:0000313" key="2">
    <source>
        <dbReference type="Proteomes" id="UP001163223"/>
    </source>
</evidence>
<keyword evidence="2" id="KW-1185">Reference proteome</keyword>